<dbReference type="GO" id="GO:0043625">
    <property type="term" value="C:delta DNA polymerase complex"/>
    <property type="evidence" value="ECO:0007669"/>
    <property type="project" value="TreeGrafter"/>
</dbReference>
<evidence type="ECO:0000313" key="1">
    <source>
        <dbReference type="EMBL" id="KAF9063881.1"/>
    </source>
</evidence>
<dbReference type="GO" id="GO:0003887">
    <property type="term" value="F:DNA-directed DNA polymerase activity"/>
    <property type="evidence" value="ECO:0007669"/>
    <property type="project" value="TreeGrafter"/>
</dbReference>
<dbReference type="OrthoDB" id="3066867at2759"/>
<protein>
    <submittedName>
        <fullName evidence="1">DNA polymerase delta, subunit 4-domain-containing protein</fullName>
    </submittedName>
</protein>
<evidence type="ECO:0000313" key="2">
    <source>
        <dbReference type="Proteomes" id="UP000772434"/>
    </source>
</evidence>
<accession>A0A9P5PI91</accession>
<proteinExistence type="predicted"/>
<sequence>MKKQVQHQPKITTVLKAVEPRRPKKRRFIKKKLASTANPLHAAGPEPHRVPRNQAELRMLQVFDMTSKYGPFIGMTRLERWTRAQSLKLDPPEDVHKILLELELEPEHPWRYCGITGY</sequence>
<comment type="caution">
    <text evidence="1">The sequence shown here is derived from an EMBL/GenBank/DDBJ whole genome shotgun (WGS) entry which is preliminary data.</text>
</comment>
<dbReference type="AlphaFoldDB" id="A0A9P5PI91"/>
<dbReference type="Proteomes" id="UP000772434">
    <property type="component" value="Unassembled WGS sequence"/>
</dbReference>
<dbReference type="EMBL" id="JADNRY010000136">
    <property type="protein sequence ID" value="KAF9063881.1"/>
    <property type="molecule type" value="Genomic_DNA"/>
</dbReference>
<dbReference type="PANTHER" id="PTHR14303:SF0">
    <property type="entry name" value="DNA POLYMERASE DELTA SUBUNIT 4"/>
    <property type="match status" value="1"/>
</dbReference>
<reference evidence="1" key="1">
    <citation type="submission" date="2020-11" db="EMBL/GenBank/DDBJ databases">
        <authorList>
            <consortium name="DOE Joint Genome Institute"/>
            <person name="Ahrendt S."/>
            <person name="Riley R."/>
            <person name="Andreopoulos W."/>
            <person name="Labutti K."/>
            <person name="Pangilinan J."/>
            <person name="Ruiz-Duenas F.J."/>
            <person name="Barrasa J.M."/>
            <person name="Sanchez-Garcia M."/>
            <person name="Camarero S."/>
            <person name="Miyauchi S."/>
            <person name="Serrano A."/>
            <person name="Linde D."/>
            <person name="Babiker R."/>
            <person name="Drula E."/>
            <person name="Ayuso-Fernandez I."/>
            <person name="Pacheco R."/>
            <person name="Padilla G."/>
            <person name="Ferreira P."/>
            <person name="Barriuso J."/>
            <person name="Kellner H."/>
            <person name="Castanera R."/>
            <person name="Alfaro M."/>
            <person name="Ramirez L."/>
            <person name="Pisabarro A.G."/>
            <person name="Kuo A."/>
            <person name="Tritt A."/>
            <person name="Lipzen A."/>
            <person name="He G."/>
            <person name="Yan M."/>
            <person name="Ng V."/>
            <person name="Cullen D."/>
            <person name="Martin F."/>
            <person name="Rosso M.-N."/>
            <person name="Henrissat B."/>
            <person name="Hibbett D."/>
            <person name="Martinez A.T."/>
            <person name="Grigoriev I.V."/>
        </authorList>
    </citation>
    <scope>NUCLEOTIDE SEQUENCE</scope>
    <source>
        <strain evidence="1">AH 40177</strain>
    </source>
</reference>
<keyword evidence="2" id="KW-1185">Reference proteome</keyword>
<name>A0A9P5PI91_9AGAR</name>
<dbReference type="GO" id="GO:0006261">
    <property type="term" value="P:DNA-templated DNA replication"/>
    <property type="evidence" value="ECO:0007669"/>
    <property type="project" value="TreeGrafter"/>
</dbReference>
<dbReference type="Pfam" id="PF04081">
    <property type="entry name" value="DNA_pol_delta_4"/>
    <property type="match status" value="1"/>
</dbReference>
<dbReference type="PANTHER" id="PTHR14303">
    <property type="entry name" value="DNA POLYMERASE DELTA SUBUNIT 4"/>
    <property type="match status" value="1"/>
</dbReference>
<organism evidence="1 2">
    <name type="scientific">Rhodocollybia butyracea</name>
    <dbReference type="NCBI Taxonomy" id="206335"/>
    <lineage>
        <taxon>Eukaryota</taxon>
        <taxon>Fungi</taxon>
        <taxon>Dikarya</taxon>
        <taxon>Basidiomycota</taxon>
        <taxon>Agaricomycotina</taxon>
        <taxon>Agaricomycetes</taxon>
        <taxon>Agaricomycetidae</taxon>
        <taxon>Agaricales</taxon>
        <taxon>Marasmiineae</taxon>
        <taxon>Omphalotaceae</taxon>
        <taxon>Rhodocollybia</taxon>
    </lineage>
</organism>
<dbReference type="GO" id="GO:0000731">
    <property type="term" value="P:DNA synthesis involved in DNA repair"/>
    <property type="evidence" value="ECO:0007669"/>
    <property type="project" value="InterPro"/>
</dbReference>
<dbReference type="InterPro" id="IPR007218">
    <property type="entry name" value="DNA_pol_delta_4"/>
</dbReference>
<gene>
    <name evidence="1" type="ORF">BDP27DRAFT_1426435</name>
</gene>